<dbReference type="KEGG" id="pabo:BCY86_00735"/>
<protein>
    <submittedName>
        <fullName evidence="1">Uncharacterized protein</fullName>
    </submittedName>
</protein>
<dbReference type="Gene3D" id="3.80.10.10">
    <property type="entry name" value="Ribonuclease Inhibitor"/>
    <property type="match status" value="1"/>
</dbReference>
<accession>A0A1L6MV48</accession>
<dbReference type="AlphaFoldDB" id="A0A1L6MV48"/>
<name>A0A1L6MV48_9BACT</name>
<dbReference type="Proteomes" id="UP000185544">
    <property type="component" value="Chromosome"/>
</dbReference>
<gene>
    <name evidence="1" type="ORF">BCY86_00735</name>
</gene>
<reference evidence="1 2" key="1">
    <citation type="submission" date="2016-08" db="EMBL/GenBank/DDBJ databases">
        <title>Identification and validation of antigenic proteins from Pajaroellobacter abortibovis using de-novo genome sequence assembly and reverse vaccinology.</title>
        <authorList>
            <person name="Welly B.T."/>
            <person name="Miller M.R."/>
            <person name="Stott J.L."/>
            <person name="Blanchard M.T."/>
            <person name="Islas-Trejo A.D."/>
            <person name="O'Rourke S.M."/>
            <person name="Young A.E."/>
            <person name="Medrano J.F."/>
            <person name="Van Eenennaam A.L."/>
        </authorList>
    </citation>
    <scope>NUCLEOTIDE SEQUENCE [LARGE SCALE GENOMIC DNA]</scope>
    <source>
        <strain evidence="1 2">BTF92-0548A/99-0131</strain>
    </source>
</reference>
<evidence type="ECO:0000313" key="1">
    <source>
        <dbReference type="EMBL" id="APR99366.1"/>
    </source>
</evidence>
<dbReference type="InterPro" id="IPR032675">
    <property type="entry name" value="LRR_dom_sf"/>
</dbReference>
<dbReference type="EMBL" id="CP016908">
    <property type="protein sequence ID" value="APR99366.1"/>
    <property type="molecule type" value="Genomic_DNA"/>
</dbReference>
<organism evidence="1 2">
    <name type="scientific">Pajaroellobacter abortibovis</name>
    <dbReference type="NCBI Taxonomy" id="1882918"/>
    <lineage>
        <taxon>Bacteria</taxon>
        <taxon>Pseudomonadati</taxon>
        <taxon>Myxococcota</taxon>
        <taxon>Polyangia</taxon>
        <taxon>Polyangiales</taxon>
        <taxon>Polyangiaceae</taxon>
    </lineage>
</organism>
<evidence type="ECO:0000313" key="2">
    <source>
        <dbReference type="Proteomes" id="UP000185544"/>
    </source>
</evidence>
<dbReference type="SUPFAM" id="SSF52047">
    <property type="entry name" value="RNI-like"/>
    <property type="match status" value="1"/>
</dbReference>
<proteinExistence type="predicted"/>
<keyword evidence="2" id="KW-1185">Reference proteome</keyword>
<sequence>MRRSWNTVVPGEIYTLLNKLISFTQETLNYLRDIHALKTLEISTDNDWKREHVEQIREMLPHLNHFISHSIGNIELKSLEEFSKFTQLEILKLGDYIHRTNNWILLCFPRLKQFEITVDITDKEILFQLLRSMLALQELNLTITHTSNSQNIPVLDEDDIRRIATNKEIQYPLGKLIKPPRSI</sequence>